<keyword evidence="3" id="KW-0520">NAD</keyword>
<dbReference type="RefSeq" id="WP_205118037.1">
    <property type="nucleotide sequence ID" value="NZ_JAFBCM010000001.1"/>
</dbReference>
<dbReference type="EMBL" id="JBHRZH010000056">
    <property type="protein sequence ID" value="MFC3766551.1"/>
    <property type="molecule type" value="Genomic_DNA"/>
</dbReference>
<dbReference type="PROSITE" id="PS00061">
    <property type="entry name" value="ADH_SHORT"/>
    <property type="match status" value="1"/>
</dbReference>
<dbReference type="PRINTS" id="PR00081">
    <property type="entry name" value="GDHRDH"/>
</dbReference>
<protein>
    <submittedName>
        <fullName evidence="5">SDR family NAD(P)-dependent oxidoreductase</fullName>
        <ecNumber evidence="5">1.1.1.-</ecNumber>
    </submittedName>
</protein>
<feature type="domain" description="Ketoreductase" evidence="4">
    <location>
        <begin position="8"/>
        <end position="189"/>
    </location>
</feature>
<dbReference type="SUPFAM" id="SSF51735">
    <property type="entry name" value="NAD(P)-binding Rossmann-fold domains"/>
    <property type="match status" value="1"/>
</dbReference>
<dbReference type="GO" id="GO:0016491">
    <property type="term" value="F:oxidoreductase activity"/>
    <property type="evidence" value="ECO:0007669"/>
    <property type="project" value="UniProtKB-KW"/>
</dbReference>
<gene>
    <name evidence="5" type="ORF">ACFOUW_37385</name>
</gene>
<dbReference type="InterPro" id="IPR020904">
    <property type="entry name" value="Sc_DH/Rdtase_CS"/>
</dbReference>
<comment type="similarity">
    <text evidence="1">Belongs to the short-chain dehydrogenases/reductases (SDR) family.</text>
</comment>
<dbReference type="SMART" id="SM00822">
    <property type="entry name" value="PKS_KR"/>
    <property type="match status" value="1"/>
</dbReference>
<keyword evidence="2 5" id="KW-0560">Oxidoreductase</keyword>
<dbReference type="InterPro" id="IPR057326">
    <property type="entry name" value="KR_dom"/>
</dbReference>
<proteinExistence type="inferred from homology"/>
<dbReference type="PRINTS" id="PR00080">
    <property type="entry name" value="SDRFAMILY"/>
</dbReference>
<evidence type="ECO:0000256" key="1">
    <source>
        <dbReference type="ARBA" id="ARBA00006484"/>
    </source>
</evidence>
<evidence type="ECO:0000313" key="5">
    <source>
        <dbReference type="EMBL" id="MFC3766551.1"/>
    </source>
</evidence>
<name>A0ABV7YP87_9ACTN</name>
<dbReference type="Gene3D" id="3.40.50.720">
    <property type="entry name" value="NAD(P)-binding Rossmann-like Domain"/>
    <property type="match status" value="1"/>
</dbReference>
<dbReference type="CDD" id="cd05233">
    <property type="entry name" value="SDR_c"/>
    <property type="match status" value="1"/>
</dbReference>
<evidence type="ECO:0000256" key="2">
    <source>
        <dbReference type="ARBA" id="ARBA00023002"/>
    </source>
</evidence>
<dbReference type="InterPro" id="IPR036291">
    <property type="entry name" value="NAD(P)-bd_dom_sf"/>
</dbReference>
<dbReference type="Pfam" id="PF13561">
    <property type="entry name" value="adh_short_C2"/>
    <property type="match status" value="1"/>
</dbReference>
<organism evidence="5 6">
    <name type="scientific">Tenggerimyces flavus</name>
    <dbReference type="NCBI Taxonomy" id="1708749"/>
    <lineage>
        <taxon>Bacteria</taxon>
        <taxon>Bacillati</taxon>
        <taxon>Actinomycetota</taxon>
        <taxon>Actinomycetes</taxon>
        <taxon>Propionibacteriales</taxon>
        <taxon>Nocardioidaceae</taxon>
        <taxon>Tenggerimyces</taxon>
    </lineage>
</organism>
<dbReference type="PANTHER" id="PTHR24321">
    <property type="entry name" value="DEHYDROGENASES, SHORT CHAIN"/>
    <property type="match status" value="1"/>
</dbReference>
<accession>A0ABV7YP87</accession>
<dbReference type="InterPro" id="IPR002347">
    <property type="entry name" value="SDR_fam"/>
</dbReference>
<sequence length="253" mass="26280">MSTRFPDKVVLVTGAGAGIGRATAVSFAREGAKVVVSGRRQEPLAETVKEVENAGGTATYVVADVSKEDDVTRTVKHAVDEYGRLDIAVNNAGVLAATGPVADIDVQDWDYLFDVNVKGVLLSMQQEIRQMKTQGGGVIVNLSSVLGPHIRVPGTGAYGASKAAVSALSRAAAREYIRDGIRINAVSPASADTTMSLRPGEDDAARAKRVEETSPLGRIGTLDEVSGTILWLASDEAGFAVGQDLVIDGGASA</sequence>
<reference evidence="6" key="1">
    <citation type="journal article" date="2019" name="Int. J. Syst. Evol. Microbiol.">
        <title>The Global Catalogue of Microorganisms (GCM) 10K type strain sequencing project: providing services to taxonomists for standard genome sequencing and annotation.</title>
        <authorList>
            <consortium name="The Broad Institute Genomics Platform"/>
            <consortium name="The Broad Institute Genome Sequencing Center for Infectious Disease"/>
            <person name="Wu L."/>
            <person name="Ma J."/>
        </authorList>
    </citation>
    <scope>NUCLEOTIDE SEQUENCE [LARGE SCALE GENOMIC DNA]</scope>
    <source>
        <strain evidence="6">CGMCC 4.7241</strain>
    </source>
</reference>
<evidence type="ECO:0000259" key="4">
    <source>
        <dbReference type="SMART" id="SM00822"/>
    </source>
</evidence>
<dbReference type="EC" id="1.1.1.-" evidence="5"/>
<keyword evidence="6" id="KW-1185">Reference proteome</keyword>
<evidence type="ECO:0000313" key="6">
    <source>
        <dbReference type="Proteomes" id="UP001595699"/>
    </source>
</evidence>
<comment type="caution">
    <text evidence="5">The sequence shown here is derived from an EMBL/GenBank/DDBJ whole genome shotgun (WGS) entry which is preliminary data.</text>
</comment>
<dbReference type="PANTHER" id="PTHR24321:SF8">
    <property type="entry name" value="ESTRADIOL 17-BETA-DEHYDROGENASE 8-RELATED"/>
    <property type="match status" value="1"/>
</dbReference>
<evidence type="ECO:0000256" key="3">
    <source>
        <dbReference type="ARBA" id="ARBA00023027"/>
    </source>
</evidence>
<dbReference type="Proteomes" id="UP001595699">
    <property type="component" value="Unassembled WGS sequence"/>
</dbReference>
<dbReference type="NCBIfam" id="NF005559">
    <property type="entry name" value="PRK07231.1"/>
    <property type="match status" value="1"/>
</dbReference>